<name>A0ABT4KSA9_9SPHI</name>
<dbReference type="Gene3D" id="3.90.550.20">
    <property type="match status" value="1"/>
</dbReference>
<sequence length="259" mass="30961">MIPKIIHYCWFGNNEKNKLVEFCMASWQKHLPEYKVIKWDESNFELKYAPFYVKKAYESKKWAFVSDYVRAYALYNIGGIYLDTDVEIKYNFDVFLSHKAFSGFELKGSPFTAVWASEKNHNWPKLVLAYYHQQNEFSILPNTSIVSDILVTHYKVNREKNQLQLVDEGIAIYPSDTFCIDIPVNYACHHFNGSWLEDEDHYIAYKDLMSLYYYEEKYHNILKVMPDINFQKEITKKIKTIYLVKELLSRSFQKMKFSR</sequence>
<dbReference type="InterPro" id="IPR051706">
    <property type="entry name" value="Glycosyltransferase_domain"/>
</dbReference>
<dbReference type="InterPro" id="IPR007577">
    <property type="entry name" value="GlycoTrfase_DXD_sugar-bd_CS"/>
</dbReference>
<dbReference type="PANTHER" id="PTHR32385">
    <property type="entry name" value="MANNOSYL PHOSPHORYLINOSITOL CERAMIDE SYNTHASE"/>
    <property type="match status" value="1"/>
</dbReference>
<accession>A0ABT4KSA9</accession>
<dbReference type="SUPFAM" id="SSF53448">
    <property type="entry name" value="Nucleotide-diphospho-sugar transferases"/>
    <property type="match status" value="1"/>
</dbReference>
<keyword evidence="3" id="KW-1185">Reference proteome</keyword>
<keyword evidence="1" id="KW-0808">Transferase</keyword>
<organism evidence="2 3">
    <name type="scientific">Pedobacter rhodius</name>
    <dbReference type="NCBI Taxonomy" id="3004098"/>
    <lineage>
        <taxon>Bacteria</taxon>
        <taxon>Pseudomonadati</taxon>
        <taxon>Bacteroidota</taxon>
        <taxon>Sphingobacteriia</taxon>
        <taxon>Sphingobacteriales</taxon>
        <taxon>Sphingobacteriaceae</taxon>
        <taxon>Pedobacter</taxon>
    </lineage>
</organism>
<proteinExistence type="predicted"/>
<dbReference type="EMBL" id="JAPWGL010000001">
    <property type="protein sequence ID" value="MCZ4221809.1"/>
    <property type="molecule type" value="Genomic_DNA"/>
</dbReference>
<dbReference type="RefSeq" id="WP_269413645.1">
    <property type="nucleotide sequence ID" value="NZ_JAPWGL010000001.1"/>
</dbReference>
<dbReference type="InterPro" id="IPR029044">
    <property type="entry name" value="Nucleotide-diphossugar_trans"/>
</dbReference>
<evidence type="ECO:0000256" key="1">
    <source>
        <dbReference type="ARBA" id="ARBA00022679"/>
    </source>
</evidence>
<protein>
    <submittedName>
        <fullName evidence="2">Glycosyltransferase</fullName>
    </submittedName>
</protein>
<evidence type="ECO:0000313" key="2">
    <source>
        <dbReference type="EMBL" id="MCZ4221809.1"/>
    </source>
</evidence>
<dbReference type="Proteomes" id="UP001144341">
    <property type="component" value="Unassembled WGS sequence"/>
</dbReference>
<evidence type="ECO:0000313" key="3">
    <source>
        <dbReference type="Proteomes" id="UP001144341"/>
    </source>
</evidence>
<dbReference type="PANTHER" id="PTHR32385:SF15">
    <property type="entry name" value="INOSITOL PHOSPHOCERAMIDE MANNOSYLTRANSFERASE 1"/>
    <property type="match status" value="1"/>
</dbReference>
<gene>
    <name evidence="2" type="ORF">O0931_00710</name>
</gene>
<comment type="caution">
    <text evidence="2">The sequence shown here is derived from an EMBL/GenBank/DDBJ whole genome shotgun (WGS) entry which is preliminary data.</text>
</comment>
<reference evidence="2" key="1">
    <citation type="submission" date="2022-12" db="EMBL/GenBank/DDBJ databases">
        <title>Genome sequence of SJ11.</title>
        <authorList>
            <person name="Woo H."/>
        </authorList>
    </citation>
    <scope>NUCLEOTIDE SEQUENCE</scope>
    <source>
        <strain evidence="2">SJ11</strain>
    </source>
</reference>
<dbReference type="Pfam" id="PF04488">
    <property type="entry name" value="Gly_transf_sug"/>
    <property type="match status" value="1"/>
</dbReference>